<gene>
    <name evidence="1" type="ORF">CINCED_3A008341</name>
</gene>
<dbReference type="Gene3D" id="2.10.70.10">
    <property type="entry name" value="Complement Module, domain 1"/>
    <property type="match status" value="1"/>
</dbReference>
<evidence type="ECO:0000313" key="2">
    <source>
        <dbReference type="Proteomes" id="UP000325440"/>
    </source>
</evidence>
<protein>
    <submittedName>
        <fullName evidence="1">Uncharacterized protein</fullName>
    </submittedName>
</protein>
<sequence length="313" mass="35742">MHPVIVNLPVLQYSSLYVYQLKLKMISFETRKLLLKLILVSLYVNYITADCESNKQLYSEIGCKPIYHDGSSNCPVAYDCENVFTRSTNKCYLNGNVYEPLASLSKTDAALNPCLAACFCQETHTYDNKTVTKFTCANVECPSYFKHLREPCYYQYSKDSCCEVKKYCPEEKAIVHECTYNGNTYKNGERFHVGDFLQCVCTPEFDGNAIDKSCRKLGCKYEILYMENILKRNAPVYFEKVDGCVNEWYDAKYNTVVEITPSGKSSNYECKYGDHSLSLGQQLTITQQTDSDTYNTTCSCNIPPLVTCVKVRK</sequence>
<keyword evidence="2" id="KW-1185">Reference proteome</keyword>
<dbReference type="EMBL" id="CABPRJ010000950">
    <property type="protein sequence ID" value="VVC31548.1"/>
    <property type="molecule type" value="Genomic_DNA"/>
</dbReference>
<dbReference type="OrthoDB" id="6572884at2759"/>
<dbReference type="AlphaFoldDB" id="A0A5E4MGX8"/>
<proteinExistence type="predicted"/>
<evidence type="ECO:0000313" key="1">
    <source>
        <dbReference type="EMBL" id="VVC31548.1"/>
    </source>
</evidence>
<accession>A0A5E4MGX8</accession>
<name>A0A5E4MGX8_9HEMI</name>
<reference evidence="1 2" key="1">
    <citation type="submission" date="2019-08" db="EMBL/GenBank/DDBJ databases">
        <authorList>
            <person name="Alioto T."/>
            <person name="Alioto T."/>
            <person name="Gomez Garrido J."/>
        </authorList>
    </citation>
    <scope>NUCLEOTIDE SEQUENCE [LARGE SCALE GENOMIC DNA]</scope>
</reference>
<organism evidence="1 2">
    <name type="scientific">Cinara cedri</name>
    <dbReference type="NCBI Taxonomy" id="506608"/>
    <lineage>
        <taxon>Eukaryota</taxon>
        <taxon>Metazoa</taxon>
        <taxon>Ecdysozoa</taxon>
        <taxon>Arthropoda</taxon>
        <taxon>Hexapoda</taxon>
        <taxon>Insecta</taxon>
        <taxon>Pterygota</taxon>
        <taxon>Neoptera</taxon>
        <taxon>Paraneoptera</taxon>
        <taxon>Hemiptera</taxon>
        <taxon>Sternorrhyncha</taxon>
        <taxon>Aphidomorpha</taxon>
        <taxon>Aphidoidea</taxon>
        <taxon>Aphididae</taxon>
        <taxon>Lachninae</taxon>
        <taxon>Cinara</taxon>
    </lineage>
</organism>
<dbReference type="Proteomes" id="UP000325440">
    <property type="component" value="Unassembled WGS sequence"/>
</dbReference>